<name>A0A9N9IRK9_FUNMO</name>
<reference evidence="1" key="1">
    <citation type="submission" date="2021-06" db="EMBL/GenBank/DDBJ databases">
        <authorList>
            <person name="Kallberg Y."/>
            <person name="Tangrot J."/>
            <person name="Rosling A."/>
        </authorList>
    </citation>
    <scope>NUCLEOTIDE SEQUENCE</scope>
    <source>
        <strain evidence="1">87-6 pot B 2015</strain>
    </source>
</reference>
<sequence length="63" mass="7159">LVILSHITTQANEYVIGELYRSYALINLKIDVLRSNVFLNLIHCLLCSNPNKEELLLIKDTCG</sequence>
<dbReference type="EMBL" id="CAJVPP010023575">
    <property type="protein sequence ID" value="CAG8747660.1"/>
    <property type="molecule type" value="Genomic_DNA"/>
</dbReference>
<evidence type="ECO:0000313" key="2">
    <source>
        <dbReference type="Proteomes" id="UP000789375"/>
    </source>
</evidence>
<organism evidence="1 2">
    <name type="scientific">Funneliformis mosseae</name>
    <name type="common">Endomycorrhizal fungus</name>
    <name type="synonym">Glomus mosseae</name>
    <dbReference type="NCBI Taxonomy" id="27381"/>
    <lineage>
        <taxon>Eukaryota</taxon>
        <taxon>Fungi</taxon>
        <taxon>Fungi incertae sedis</taxon>
        <taxon>Mucoromycota</taxon>
        <taxon>Glomeromycotina</taxon>
        <taxon>Glomeromycetes</taxon>
        <taxon>Glomerales</taxon>
        <taxon>Glomeraceae</taxon>
        <taxon>Funneliformis</taxon>
    </lineage>
</organism>
<accession>A0A9N9IRK9</accession>
<keyword evidence="2" id="KW-1185">Reference proteome</keyword>
<protein>
    <submittedName>
        <fullName evidence="1">9467_t:CDS:1</fullName>
    </submittedName>
</protein>
<comment type="caution">
    <text evidence="1">The sequence shown here is derived from an EMBL/GenBank/DDBJ whole genome shotgun (WGS) entry which is preliminary data.</text>
</comment>
<gene>
    <name evidence="1" type="ORF">FMOSSE_LOCUS16480</name>
</gene>
<dbReference type="Proteomes" id="UP000789375">
    <property type="component" value="Unassembled WGS sequence"/>
</dbReference>
<evidence type="ECO:0000313" key="1">
    <source>
        <dbReference type="EMBL" id="CAG8747660.1"/>
    </source>
</evidence>
<proteinExistence type="predicted"/>
<dbReference type="AlphaFoldDB" id="A0A9N9IRK9"/>
<feature type="non-terminal residue" evidence="1">
    <location>
        <position position="1"/>
    </location>
</feature>